<reference evidence="4 5" key="1">
    <citation type="submission" date="2018-03" db="EMBL/GenBank/DDBJ databases">
        <title>Genomic Encyclopedia of Archaeal and Bacterial Type Strains, Phase II (KMG-II): from individual species to whole genera.</title>
        <authorList>
            <person name="Goeker M."/>
        </authorList>
    </citation>
    <scope>NUCLEOTIDE SEQUENCE [LARGE SCALE GENOMIC DNA]</scope>
    <source>
        <strain evidence="4 5">DSM 27929</strain>
    </source>
</reference>
<dbReference type="InterPro" id="IPR000305">
    <property type="entry name" value="GIY-YIG_endonuc"/>
</dbReference>
<name>A0A2T0WVV7_9BACT</name>
<dbReference type="GO" id="GO:0006289">
    <property type="term" value="P:nucleotide-excision repair"/>
    <property type="evidence" value="ECO:0007669"/>
    <property type="project" value="InterPro"/>
</dbReference>
<dbReference type="SMART" id="SM00479">
    <property type="entry name" value="EXOIII"/>
    <property type="match status" value="1"/>
</dbReference>
<dbReference type="PANTHER" id="PTHR30231:SF37">
    <property type="entry name" value="EXODEOXYRIBONUCLEASE 10"/>
    <property type="match status" value="1"/>
</dbReference>
<dbReference type="InterPro" id="IPR036397">
    <property type="entry name" value="RNaseH_sf"/>
</dbReference>
<dbReference type="SMART" id="SM00465">
    <property type="entry name" value="GIYc"/>
    <property type="match status" value="1"/>
</dbReference>
<organism evidence="4 5">
    <name type="scientific">Mongoliibacter ruber</name>
    <dbReference type="NCBI Taxonomy" id="1750599"/>
    <lineage>
        <taxon>Bacteria</taxon>
        <taxon>Pseudomonadati</taxon>
        <taxon>Bacteroidota</taxon>
        <taxon>Cytophagia</taxon>
        <taxon>Cytophagales</taxon>
        <taxon>Cyclobacteriaceae</taxon>
        <taxon>Mongoliibacter</taxon>
    </lineage>
</organism>
<dbReference type="GO" id="GO:0003677">
    <property type="term" value="F:DNA binding"/>
    <property type="evidence" value="ECO:0007669"/>
    <property type="project" value="InterPro"/>
</dbReference>
<dbReference type="GO" id="GO:0008408">
    <property type="term" value="F:3'-5' exonuclease activity"/>
    <property type="evidence" value="ECO:0007669"/>
    <property type="project" value="TreeGrafter"/>
</dbReference>
<dbReference type="GO" id="GO:0003887">
    <property type="term" value="F:DNA-directed DNA polymerase activity"/>
    <property type="evidence" value="ECO:0007669"/>
    <property type="project" value="InterPro"/>
</dbReference>
<dbReference type="PROSITE" id="PS50164">
    <property type="entry name" value="GIY_YIG"/>
    <property type="match status" value="1"/>
</dbReference>
<dbReference type="OrthoDB" id="9803913at2"/>
<proteinExistence type="predicted"/>
<comment type="function">
    <text evidence="1">DNA polymerase III is a complex, multichain enzyme responsible for most of the replicative synthesis in bacteria. The epsilon subunit contain the editing function and is a proofreading 3'-5' exonuclease.</text>
</comment>
<dbReference type="Proteomes" id="UP000238157">
    <property type="component" value="Unassembled WGS sequence"/>
</dbReference>
<evidence type="ECO:0000313" key="4">
    <source>
        <dbReference type="EMBL" id="PRY90826.1"/>
    </source>
</evidence>
<keyword evidence="5" id="KW-1185">Reference proteome</keyword>
<dbReference type="Pfam" id="PF01541">
    <property type="entry name" value="GIY-YIG"/>
    <property type="match status" value="1"/>
</dbReference>
<sequence>MQYVIVDIETTGGNPTNGGITEIAALVYEEGEEVNRYHTLINPERMIPGFITGLTGIDHEMIQDAPTFAEISEELFEFLKGKVFVAHNVNFDYTFIREAFKRHGLQYDAPKLCTVRLSRKVFPGLRSYSLGRICEHLQISISNRHRAFGDAEATAILFGLIHEKSPETIYSSLKRNAGEAFLPPYISKEKFLSIPESTGVYYFHDKNGKVIYVGKAINIRERFKGHFSGNSKDKLNLKSEIHDVSWQLTGSEFLAYLIELLEIKNLWPKYNKALKYQSSNWALYQYEDGAGYMRLQVAKNTRPQQAVFEFDSHSEAWKFLMHKVEEFDLCTKLSGIQKAPNACYDFKINKCKGACCGEESHDSYNRRANSFLTSIQSDQKALLIKEKGIHPNEHSALYFEKGVFAGYGFFDENTEGQQAEHILGALQKVKHQPETRYILRAFVTKVNSSQIQVL</sequence>
<accession>A0A2T0WVV7</accession>
<dbReference type="GO" id="GO:0045004">
    <property type="term" value="P:DNA replication proofreading"/>
    <property type="evidence" value="ECO:0007669"/>
    <property type="project" value="TreeGrafter"/>
</dbReference>
<dbReference type="InterPro" id="IPR035901">
    <property type="entry name" value="GIY-YIG_endonuc_sf"/>
</dbReference>
<evidence type="ECO:0000256" key="2">
    <source>
        <dbReference type="ARBA" id="ARBA00026073"/>
    </source>
</evidence>
<dbReference type="InterPro" id="IPR047296">
    <property type="entry name" value="GIY-YIG_UvrC_Cho"/>
</dbReference>
<dbReference type="RefSeq" id="WP_106132036.1">
    <property type="nucleotide sequence ID" value="NZ_PVTR01000001.1"/>
</dbReference>
<dbReference type="InterPro" id="IPR006054">
    <property type="entry name" value="DnaQ"/>
</dbReference>
<comment type="subunit">
    <text evidence="2">DNA polymerase III contains a core (composed of alpha, epsilon and theta chains) that associates with a tau subunit. This core dimerizes to form the POLIII' complex. PolIII' associates with the gamma complex (composed of gamma, delta, delta', psi and chi chains) and with the beta chain to form the complete DNA polymerase III complex.</text>
</comment>
<evidence type="ECO:0000313" key="5">
    <source>
        <dbReference type="Proteomes" id="UP000238157"/>
    </source>
</evidence>
<dbReference type="Gene3D" id="3.30.420.10">
    <property type="entry name" value="Ribonuclease H-like superfamily/Ribonuclease H"/>
    <property type="match status" value="1"/>
</dbReference>
<gene>
    <name evidence="4" type="ORF">CLW00_101501</name>
</gene>
<dbReference type="SUPFAM" id="SSF53098">
    <property type="entry name" value="Ribonuclease H-like"/>
    <property type="match status" value="1"/>
</dbReference>
<dbReference type="SUPFAM" id="SSF82771">
    <property type="entry name" value="GIY-YIG endonuclease"/>
    <property type="match status" value="1"/>
</dbReference>
<dbReference type="FunFam" id="3.30.420.10:FF:000045">
    <property type="entry name" value="3'-5' exonuclease DinG"/>
    <property type="match status" value="1"/>
</dbReference>
<dbReference type="CDD" id="cd10434">
    <property type="entry name" value="GIY-YIG_UvrC_Cho"/>
    <property type="match status" value="1"/>
</dbReference>
<dbReference type="InterPro" id="IPR013520">
    <property type="entry name" value="Ribonucl_H"/>
</dbReference>
<dbReference type="NCBIfam" id="TIGR00573">
    <property type="entry name" value="dnaq"/>
    <property type="match status" value="1"/>
</dbReference>
<dbReference type="PANTHER" id="PTHR30231">
    <property type="entry name" value="DNA POLYMERASE III SUBUNIT EPSILON"/>
    <property type="match status" value="1"/>
</dbReference>
<dbReference type="Pfam" id="PF00929">
    <property type="entry name" value="RNase_T"/>
    <property type="match status" value="1"/>
</dbReference>
<dbReference type="EMBL" id="PVTR01000001">
    <property type="protein sequence ID" value="PRY90826.1"/>
    <property type="molecule type" value="Genomic_DNA"/>
</dbReference>
<evidence type="ECO:0000256" key="1">
    <source>
        <dbReference type="ARBA" id="ARBA00025483"/>
    </source>
</evidence>
<dbReference type="CDD" id="cd06127">
    <property type="entry name" value="DEDDh"/>
    <property type="match status" value="1"/>
</dbReference>
<evidence type="ECO:0000259" key="3">
    <source>
        <dbReference type="PROSITE" id="PS50164"/>
    </source>
</evidence>
<dbReference type="Gene3D" id="3.40.1440.10">
    <property type="entry name" value="GIY-YIG endonuclease"/>
    <property type="match status" value="1"/>
</dbReference>
<feature type="domain" description="GIY-YIG" evidence="3">
    <location>
        <begin position="196"/>
        <end position="272"/>
    </location>
</feature>
<dbReference type="AlphaFoldDB" id="A0A2T0WVV7"/>
<dbReference type="InterPro" id="IPR012337">
    <property type="entry name" value="RNaseH-like_sf"/>
</dbReference>
<protein>
    <submittedName>
        <fullName evidence="4">DNA polymerase-3 subunit epsilon</fullName>
    </submittedName>
</protein>
<dbReference type="GO" id="GO:0005829">
    <property type="term" value="C:cytosol"/>
    <property type="evidence" value="ECO:0007669"/>
    <property type="project" value="TreeGrafter"/>
</dbReference>
<comment type="caution">
    <text evidence="4">The sequence shown here is derived from an EMBL/GenBank/DDBJ whole genome shotgun (WGS) entry which is preliminary data.</text>
</comment>